<dbReference type="Gene3D" id="1.20.1250.20">
    <property type="entry name" value="MFS general substrate transporter like domains"/>
    <property type="match status" value="2"/>
</dbReference>
<feature type="transmembrane region" description="Helical" evidence="1">
    <location>
        <begin position="437"/>
        <end position="457"/>
    </location>
</feature>
<feature type="transmembrane region" description="Helical" evidence="1">
    <location>
        <begin position="529"/>
        <end position="551"/>
    </location>
</feature>
<dbReference type="PANTHER" id="PTHR11360:SF303">
    <property type="entry name" value="MAJOR FACILITATOR SUPERFAMILY (MFS) PROFILE DOMAIN-CONTAINING PROTEIN"/>
    <property type="match status" value="1"/>
</dbReference>
<dbReference type="VEuPathDB" id="VectorBase:LOC119186186"/>
<dbReference type="InterPro" id="IPR036259">
    <property type="entry name" value="MFS_trans_sf"/>
</dbReference>
<gene>
    <name evidence="2" type="ORF">HPB51_028445</name>
</gene>
<organism evidence="2 3">
    <name type="scientific">Rhipicephalus microplus</name>
    <name type="common">Cattle tick</name>
    <name type="synonym">Boophilus microplus</name>
    <dbReference type="NCBI Taxonomy" id="6941"/>
    <lineage>
        <taxon>Eukaryota</taxon>
        <taxon>Metazoa</taxon>
        <taxon>Ecdysozoa</taxon>
        <taxon>Arthropoda</taxon>
        <taxon>Chelicerata</taxon>
        <taxon>Arachnida</taxon>
        <taxon>Acari</taxon>
        <taxon>Parasitiformes</taxon>
        <taxon>Ixodida</taxon>
        <taxon>Ixodoidea</taxon>
        <taxon>Ixodidae</taxon>
        <taxon>Rhipicephalinae</taxon>
        <taxon>Rhipicephalus</taxon>
        <taxon>Boophilus</taxon>
    </lineage>
</organism>
<evidence type="ECO:0000313" key="2">
    <source>
        <dbReference type="EMBL" id="KAH7948626.1"/>
    </source>
</evidence>
<protein>
    <recommendedName>
        <fullName evidence="4">Monocarboxylate transporter</fullName>
    </recommendedName>
</protein>
<keyword evidence="3" id="KW-1185">Reference proteome</keyword>
<proteinExistence type="predicted"/>
<keyword evidence="1" id="KW-1133">Transmembrane helix</keyword>
<dbReference type="EMBL" id="JABSTU010005175">
    <property type="protein sequence ID" value="KAH7948626.1"/>
    <property type="molecule type" value="Genomic_DNA"/>
</dbReference>
<comment type="caution">
    <text evidence="2">The sequence shown here is derived from an EMBL/GenBank/DDBJ whole genome shotgun (WGS) entry which is preliminary data.</text>
</comment>
<evidence type="ECO:0000256" key="1">
    <source>
        <dbReference type="SAM" id="Phobius"/>
    </source>
</evidence>
<reference evidence="2" key="1">
    <citation type="journal article" date="2020" name="Cell">
        <title>Large-Scale Comparative Analyses of Tick Genomes Elucidate Their Genetic Diversity and Vector Capacities.</title>
        <authorList>
            <consortium name="Tick Genome and Microbiome Consortium (TIGMIC)"/>
            <person name="Jia N."/>
            <person name="Wang J."/>
            <person name="Shi W."/>
            <person name="Du L."/>
            <person name="Sun Y."/>
            <person name="Zhan W."/>
            <person name="Jiang J.F."/>
            <person name="Wang Q."/>
            <person name="Zhang B."/>
            <person name="Ji P."/>
            <person name="Bell-Sakyi L."/>
            <person name="Cui X.M."/>
            <person name="Yuan T.T."/>
            <person name="Jiang B.G."/>
            <person name="Yang W.F."/>
            <person name="Lam T.T."/>
            <person name="Chang Q.C."/>
            <person name="Ding S.J."/>
            <person name="Wang X.J."/>
            <person name="Zhu J.G."/>
            <person name="Ruan X.D."/>
            <person name="Zhao L."/>
            <person name="Wei J.T."/>
            <person name="Ye R.Z."/>
            <person name="Que T.C."/>
            <person name="Du C.H."/>
            <person name="Zhou Y.H."/>
            <person name="Cheng J.X."/>
            <person name="Dai P.F."/>
            <person name="Guo W.B."/>
            <person name="Han X.H."/>
            <person name="Huang E.J."/>
            <person name="Li L.F."/>
            <person name="Wei W."/>
            <person name="Gao Y.C."/>
            <person name="Liu J.Z."/>
            <person name="Shao H.Z."/>
            <person name="Wang X."/>
            <person name="Wang C.C."/>
            <person name="Yang T.C."/>
            <person name="Huo Q.B."/>
            <person name="Li W."/>
            <person name="Chen H.Y."/>
            <person name="Chen S.E."/>
            <person name="Zhou L.G."/>
            <person name="Ni X.B."/>
            <person name="Tian J.H."/>
            <person name="Sheng Y."/>
            <person name="Liu T."/>
            <person name="Pan Y.S."/>
            <person name="Xia L.Y."/>
            <person name="Li J."/>
            <person name="Zhao F."/>
            <person name="Cao W.C."/>
        </authorList>
    </citation>
    <scope>NUCLEOTIDE SEQUENCE</scope>
    <source>
        <strain evidence="2">Rmic-2018</strain>
    </source>
</reference>
<dbReference type="OrthoDB" id="6499973at2759"/>
<feature type="transmembrane region" description="Helical" evidence="1">
    <location>
        <begin position="463"/>
        <end position="484"/>
    </location>
</feature>
<dbReference type="Proteomes" id="UP000821866">
    <property type="component" value="Unassembled WGS sequence"/>
</dbReference>
<dbReference type="GO" id="GO:0008028">
    <property type="term" value="F:monocarboxylic acid transmembrane transporter activity"/>
    <property type="evidence" value="ECO:0007669"/>
    <property type="project" value="TreeGrafter"/>
</dbReference>
<feature type="transmembrane region" description="Helical" evidence="1">
    <location>
        <begin position="178"/>
        <end position="197"/>
    </location>
</feature>
<feature type="transmembrane region" description="Helical" evidence="1">
    <location>
        <begin position="121"/>
        <end position="142"/>
    </location>
</feature>
<feature type="transmembrane region" description="Helical" evidence="1">
    <location>
        <begin position="154"/>
        <end position="172"/>
    </location>
</feature>
<keyword evidence="1" id="KW-0812">Transmembrane</keyword>
<sequence>MNHGAAMAKELEDRRDIVVDRCWSLAPLSAMSALLAMLISKNSALFYVAFIDEFGVSHQSASWPLTLNVVMAHVAGLLVTVLQERFTIYQITITGSLLNFSALVASAFVPDMTWMCVTLGFLSGLSVGMIMLCLSIYNMLYFDKYRATASGFKYTGMTLAPLAFPLLLSALLREYGLHGGLLLLSAITVNTLPVAMLMNKPRPLNIRCGWRSVDPADKNTDSCGIDSHRGVDANGVPKAVYSGTIKNGGDVFWEDFRGHQSNSSNATVLRTKNNNASDSTCGTGYKLNTVTDVVREKDEVCHRNGTAHSPADKGCARVNGGNFPPSKGPAKITCQGCCKSSRAEHDENCLARTKTPNSVWSSILVLLKNPVLYILVGTFTIGEYTTITFETTVLDYAADRGAARRQAEPMVMYVATAEMLGRLVIPFFWDRARLSRYLLVAMCLLAEAICLIAMPHATSFPQVVATAVVTGIPAGCIVALKPVVLSDHFGVEKLSVCWGIAGVALLPVAFGGPLLIGVFRDTLGSYENLYRMLSAMCATCAVAFFGLDFALTRSRRWQKLAQESSCTSQWFRSRFFDSEVDVRDIY</sequence>
<name>A0A9J6CXA8_RHIMP</name>
<reference evidence="2" key="2">
    <citation type="submission" date="2021-09" db="EMBL/GenBank/DDBJ databases">
        <authorList>
            <person name="Jia N."/>
            <person name="Wang J."/>
            <person name="Shi W."/>
            <person name="Du L."/>
            <person name="Sun Y."/>
            <person name="Zhan W."/>
            <person name="Jiang J."/>
            <person name="Wang Q."/>
            <person name="Zhang B."/>
            <person name="Ji P."/>
            <person name="Sakyi L.B."/>
            <person name="Cui X."/>
            <person name="Yuan T."/>
            <person name="Jiang B."/>
            <person name="Yang W."/>
            <person name="Lam T.T.-Y."/>
            <person name="Chang Q."/>
            <person name="Ding S."/>
            <person name="Wang X."/>
            <person name="Zhu J."/>
            <person name="Ruan X."/>
            <person name="Zhao L."/>
            <person name="Wei J."/>
            <person name="Que T."/>
            <person name="Du C."/>
            <person name="Cheng J."/>
            <person name="Dai P."/>
            <person name="Han X."/>
            <person name="Huang E."/>
            <person name="Gao Y."/>
            <person name="Liu J."/>
            <person name="Shao H."/>
            <person name="Ye R."/>
            <person name="Li L."/>
            <person name="Wei W."/>
            <person name="Wang X."/>
            <person name="Wang C."/>
            <person name="Huo Q."/>
            <person name="Li W."/>
            <person name="Guo W."/>
            <person name="Chen H."/>
            <person name="Chen S."/>
            <person name="Zhou L."/>
            <person name="Zhou L."/>
            <person name="Ni X."/>
            <person name="Tian J."/>
            <person name="Zhou Y."/>
            <person name="Sheng Y."/>
            <person name="Liu T."/>
            <person name="Pan Y."/>
            <person name="Xia L."/>
            <person name="Li J."/>
            <person name="Zhao F."/>
            <person name="Cao W."/>
        </authorList>
    </citation>
    <scope>NUCLEOTIDE SEQUENCE</scope>
    <source>
        <strain evidence="2">Rmic-2018</strain>
        <tissue evidence="2">Larvae</tissue>
    </source>
</reference>
<feature type="transmembrane region" description="Helical" evidence="1">
    <location>
        <begin position="496"/>
        <end position="517"/>
    </location>
</feature>
<feature type="transmembrane region" description="Helical" evidence="1">
    <location>
        <begin position="60"/>
        <end position="81"/>
    </location>
</feature>
<feature type="transmembrane region" description="Helical" evidence="1">
    <location>
        <begin position="88"/>
        <end position="109"/>
    </location>
</feature>
<dbReference type="Pfam" id="PF07690">
    <property type="entry name" value="MFS_1"/>
    <property type="match status" value="1"/>
</dbReference>
<dbReference type="PANTHER" id="PTHR11360">
    <property type="entry name" value="MONOCARBOXYLATE TRANSPORTER"/>
    <property type="match status" value="1"/>
</dbReference>
<evidence type="ECO:0000313" key="3">
    <source>
        <dbReference type="Proteomes" id="UP000821866"/>
    </source>
</evidence>
<dbReference type="AlphaFoldDB" id="A0A9J6CXA8"/>
<dbReference type="OMA" id="HRGVDAN"/>
<keyword evidence="1" id="KW-0472">Membrane</keyword>
<accession>A0A9J6CXA8</accession>
<evidence type="ECO:0008006" key="4">
    <source>
        <dbReference type="Google" id="ProtNLM"/>
    </source>
</evidence>
<dbReference type="InterPro" id="IPR050327">
    <property type="entry name" value="Proton-linked_MCT"/>
</dbReference>
<dbReference type="InterPro" id="IPR011701">
    <property type="entry name" value="MFS"/>
</dbReference>
<feature type="transmembrane region" description="Helical" evidence="1">
    <location>
        <begin position="21"/>
        <end position="40"/>
    </location>
</feature>
<dbReference type="SUPFAM" id="SSF103473">
    <property type="entry name" value="MFS general substrate transporter"/>
    <property type="match status" value="1"/>
</dbReference>